<sequence length="116" mass="12838">MDTKKMGIPIELKEVLQVEKVQQDDDKANQLPSDNLPSTTNTPKQTPIDVLSLPDSPKLITPKRPRVKRTLLNNTPQTPKRAKPEENCSSSTVGESPKVGVVEKKKPRKVTVISTD</sequence>
<name>A0ACB1A705_MELEN</name>
<keyword evidence="2" id="KW-1185">Reference proteome</keyword>
<evidence type="ECO:0000313" key="1">
    <source>
        <dbReference type="EMBL" id="CAK5087210.1"/>
    </source>
</evidence>
<gene>
    <name evidence="1" type="ORF">MENTE1834_LOCUS34747</name>
</gene>
<accession>A0ACB1A705</accession>
<evidence type="ECO:0000313" key="2">
    <source>
        <dbReference type="Proteomes" id="UP001497535"/>
    </source>
</evidence>
<dbReference type="Proteomes" id="UP001497535">
    <property type="component" value="Unassembled WGS sequence"/>
</dbReference>
<comment type="caution">
    <text evidence="1">The sequence shown here is derived from an EMBL/GenBank/DDBJ whole genome shotgun (WGS) entry which is preliminary data.</text>
</comment>
<proteinExistence type="predicted"/>
<organism evidence="1 2">
    <name type="scientific">Meloidogyne enterolobii</name>
    <name type="common">Root-knot nematode worm</name>
    <name type="synonym">Meloidogyne mayaguensis</name>
    <dbReference type="NCBI Taxonomy" id="390850"/>
    <lineage>
        <taxon>Eukaryota</taxon>
        <taxon>Metazoa</taxon>
        <taxon>Ecdysozoa</taxon>
        <taxon>Nematoda</taxon>
        <taxon>Chromadorea</taxon>
        <taxon>Rhabditida</taxon>
        <taxon>Tylenchina</taxon>
        <taxon>Tylenchomorpha</taxon>
        <taxon>Tylenchoidea</taxon>
        <taxon>Meloidogynidae</taxon>
        <taxon>Meloidogyninae</taxon>
        <taxon>Meloidogyne</taxon>
    </lineage>
</organism>
<reference evidence="1" key="1">
    <citation type="submission" date="2023-11" db="EMBL/GenBank/DDBJ databases">
        <authorList>
            <person name="Poullet M."/>
        </authorList>
    </citation>
    <scope>NUCLEOTIDE SEQUENCE</scope>
    <source>
        <strain evidence="1">E1834</strain>
    </source>
</reference>
<dbReference type="EMBL" id="CAVMJV010000064">
    <property type="protein sequence ID" value="CAK5087210.1"/>
    <property type="molecule type" value="Genomic_DNA"/>
</dbReference>
<protein>
    <submittedName>
        <fullName evidence="1">Uncharacterized protein</fullName>
    </submittedName>
</protein>